<dbReference type="OrthoDB" id="5187884at2"/>
<evidence type="ECO:0000256" key="1">
    <source>
        <dbReference type="SAM" id="MobiDB-lite"/>
    </source>
</evidence>
<sequence length="200" mass="21681">MTESGTSKARRRSSRVSQQLERARQRNAEQLAEQRAREQRVEAALRQYVEAGETIAAEHARCEEKVAVYQRKIDKLRADSQEKVADQHTRQAQAALSLHEGGGRTVEQVAELLELDSEKQARRLIATGREAVAPTTDTESSPGDSQREGSRLRQEAPSANATSADGSGEQAESVGDVGQQHGVQTGLVPVSTAHDDGQGT</sequence>
<organism evidence="2 3">
    <name type="scientific">Actinopolyspora xinjiangensis</name>
    <dbReference type="NCBI Taxonomy" id="405564"/>
    <lineage>
        <taxon>Bacteria</taxon>
        <taxon>Bacillati</taxon>
        <taxon>Actinomycetota</taxon>
        <taxon>Actinomycetes</taxon>
        <taxon>Actinopolysporales</taxon>
        <taxon>Actinopolysporaceae</taxon>
        <taxon>Actinopolyspora</taxon>
    </lineage>
</organism>
<feature type="region of interest" description="Disordered" evidence="1">
    <location>
        <begin position="1"/>
        <end position="35"/>
    </location>
</feature>
<feature type="compositionally biased region" description="Basic and acidic residues" evidence="1">
    <location>
        <begin position="21"/>
        <end position="35"/>
    </location>
</feature>
<feature type="compositionally biased region" description="Polar residues" evidence="1">
    <location>
        <begin position="135"/>
        <end position="144"/>
    </location>
</feature>
<feature type="region of interest" description="Disordered" evidence="1">
    <location>
        <begin position="80"/>
        <end position="100"/>
    </location>
</feature>
<dbReference type="STRING" id="405564.SAMN04487905_1204"/>
<proteinExistence type="predicted"/>
<name>A0A1H0X028_9ACTN</name>
<feature type="region of interest" description="Disordered" evidence="1">
    <location>
        <begin position="124"/>
        <end position="200"/>
    </location>
</feature>
<reference evidence="3" key="1">
    <citation type="submission" date="2016-10" db="EMBL/GenBank/DDBJ databases">
        <authorList>
            <person name="Varghese N."/>
            <person name="Submissions S."/>
        </authorList>
    </citation>
    <scope>NUCLEOTIDE SEQUENCE [LARGE SCALE GENOMIC DNA]</scope>
    <source>
        <strain evidence="3">DSM 46732</strain>
    </source>
</reference>
<dbReference type="AlphaFoldDB" id="A0A1H0X028"/>
<evidence type="ECO:0000313" key="2">
    <source>
        <dbReference type="EMBL" id="SDP96307.1"/>
    </source>
</evidence>
<accession>A0A1H0X028</accession>
<gene>
    <name evidence="2" type="ORF">SAMN04487905_1204</name>
</gene>
<dbReference type="Proteomes" id="UP000199497">
    <property type="component" value="Unassembled WGS sequence"/>
</dbReference>
<dbReference type="RefSeq" id="WP_092604558.1">
    <property type="nucleotide sequence ID" value="NZ_FNJR01000020.1"/>
</dbReference>
<feature type="compositionally biased region" description="Basic and acidic residues" evidence="1">
    <location>
        <begin position="145"/>
        <end position="154"/>
    </location>
</feature>
<protein>
    <submittedName>
        <fullName evidence="2">Uncharacterized protein</fullName>
    </submittedName>
</protein>
<keyword evidence="3" id="KW-1185">Reference proteome</keyword>
<evidence type="ECO:0000313" key="3">
    <source>
        <dbReference type="Proteomes" id="UP000199497"/>
    </source>
</evidence>
<feature type="compositionally biased region" description="Basic and acidic residues" evidence="1">
    <location>
        <begin position="80"/>
        <end position="89"/>
    </location>
</feature>
<dbReference type="EMBL" id="FNJR01000020">
    <property type="protein sequence ID" value="SDP96307.1"/>
    <property type="molecule type" value="Genomic_DNA"/>
</dbReference>